<proteinExistence type="predicted"/>
<organism evidence="1 2">
    <name type="scientific">Mycoplana ramosa</name>
    <name type="common">Mycoplana bullata</name>
    <dbReference type="NCBI Taxonomy" id="40837"/>
    <lineage>
        <taxon>Bacteria</taxon>
        <taxon>Pseudomonadati</taxon>
        <taxon>Pseudomonadota</taxon>
        <taxon>Alphaproteobacteria</taxon>
        <taxon>Hyphomicrobiales</taxon>
        <taxon>Rhizobiaceae</taxon>
        <taxon>Mycoplana</taxon>
    </lineage>
</organism>
<comment type="caution">
    <text evidence="1">The sequence shown here is derived from an EMBL/GenBank/DDBJ whole genome shotgun (WGS) entry which is preliminary data.</text>
</comment>
<name>A0ABW3YXQ7_MYCRA</name>
<dbReference type="EMBL" id="JBHTNF010000006">
    <property type="protein sequence ID" value="MFD1328715.1"/>
    <property type="molecule type" value="Genomic_DNA"/>
</dbReference>
<gene>
    <name evidence="1" type="ORF">ACFQ33_12510</name>
</gene>
<dbReference type="RefSeq" id="WP_374838981.1">
    <property type="nucleotide sequence ID" value="NZ_JBHEEW010000008.1"/>
</dbReference>
<reference evidence="2" key="1">
    <citation type="journal article" date="2019" name="Int. J. Syst. Evol. Microbiol.">
        <title>The Global Catalogue of Microorganisms (GCM) 10K type strain sequencing project: providing services to taxonomists for standard genome sequencing and annotation.</title>
        <authorList>
            <consortium name="The Broad Institute Genomics Platform"/>
            <consortium name="The Broad Institute Genome Sequencing Center for Infectious Disease"/>
            <person name="Wu L."/>
            <person name="Ma J."/>
        </authorList>
    </citation>
    <scope>NUCLEOTIDE SEQUENCE [LARGE SCALE GENOMIC DNA]</scope>
    <source>
        <strain evidence="2">CCUG 55609</strain>
    </source>
</reference>
<evidence type="ECO:0000313" key="2">
    <source>
        <dbReference type="Proteomes" id="UP001597173"/>
    </source>
</evidence>
<keyword evidence="2" id="KW-1185">Reference proteome</keyword>
<sequence length="71" mass="7538">MRALPTSVHEAAMKQGGMVLFVLAALASCATNAVESGEAPAGHIENQKGRSVEWLRQHCPDCLGRGPKVRP</sequence>
<dbReference type="Proteomes" id="UP001597173">
    <property type="component" value="Unassembled WGS sequence"/>
</dbReference>
<protein>
    <recommendedName>
        <fullName evidence="3">Lipoprotein</fullName>
    </recommendedName>
</protein>
<accession>A0ABW3YXQ7</accession>
<dbReference type="PROSITE" id="PS51257">
    <property type="entry name" value="PROKAR_LIPOPROTEIN"/>
    <property type="match status" value="1"/>
</dbReference>
<evidence type="ECO:0000313" key="1">
    <source>
        <dbReference type="EMBL" id="MFD1328715.1"/>
    </source>
</evidence>
<evidence type="ECO:0008006" key="3">
    <source>
        <dbReference type="Google" id="ProtNLM"/>
    </source>
</evidence>